<feature type="signal peptide" evidence="3">
    <location>
        <begin position="1"/>
        <end position="29"/>
    </location>
</feature>
<dbReference type="InterPro" id="IPR037459">
    <property type="entry name" value="RhgT-like"/>
</dbReference>
<keyword evidence="6" id="KW-1185">Reference proteome</keyword>
<evidence type="ECO:0000256" key="3">
    <source>
        <dbReference type="SAM" id="SignalP"/>
    </source>
</evidence>
<protein>
    <submittedName>
        <fullName evidence="5">Lysophospholipase L1-like esterase</fullName>
    </submittedName>
</protein>
<dbReference type="SMART" id="SM00458">
    <property type="entry name" value="RICIN"/>
    <property type="match status" value="1"/>
</dbReference>
<dbReference type="PANTHER" id="PTHR43695">
    <property type="entry name" value="PUTATIVE (AFU_ORTHOLOGUE AFUA_2G17250)-RELATED"/>
    <property type="match status" value="1"/>
</dbReference>
<sequence length="425" mass="44620">MRTSSRNRCTAVVAAVIAAMAAVVVPAQAAPAPAPCAAPQAAGPGAAVAPFKVWLAGDSTMANGGSSCPVGWGREFDRLFNDDVTVVNNAVGGRSIQTWLYESNVKSTKDSAGECVVSPRTYASRWADMLSSNGMQAGDWLIVQFGINDGDPNCPRHVGTARYRELLGTMGREAKARGVKPIYVTPVSAIRCSGSTAVATRGFLNETVAQAQADQVPVIDLHQRSIALYNTLRLCPNNGDYTQGAVGAFFCNDHTHFEAAGAARIAEVVAAALREQGIGLASSLRSTSAAYSLVAQHSGKAADVNEASVAAGAGLVQWTANGRPNQQFEFIDTGDGHVRVKARHSGLVLQVSGNGNGADITQQPDTGATSQQWRVVDHGGDVISLVNRQSGLAMDVWEKSTADGARISQYTYSGSPNQRFTRVRG</sequence>
<dbReference type="Gene3D" id="3.40.50.1110">
    <property type="entry name" value="SGNH hydrolase"/>
    <property type="match status" value="1"/>
</dbReference>
<name>A0A3N1GZU5_9PSEU</name>
<feature type="chain" id="PRO_5018242276" evidence="3">
    <location>
        <begin position="30"/>
        <end position="425"/>
    </location>
</feature>
<dbReference type="InterPro" id="IPR036514">
    <property type="entry name" value="SGNH_hydro_sf"/>
</dbReference>
<dbReference type="CDD" id="cd00161">
    <property type="entry name" value="beta-trefoil_Ricin-like"/>
    <property type="match status" value="1"/>
</dbReference>
<dbReference type="PANTHER" id="PTHR43695:SF1">
    <property type="entry name" value="RHAMNOGALACTURONAN ACETYLESTERASE"/>
    <property type="match status" value="1"/>
</dbReference>
<dbReference type="Pfam" id="PF00657">
    <property type="entry name" value="Lipase_GDSL"/>
    <property type="match status" value="1"/>
</dbReference>
<evidence type="ECO:0000256" key="2">
    <source>
        <dbReference type="ARBA" id="ARBA00022801"/>
    </source>
</evidence>
<dbReference type="InterPro" id="IPR035992">
    <property type="entry name" value="Ricin_B-like_lectins"/>
</dbReference>
<dbReference type="RefSeq" id="WP_170184957.1">
    <property type="nucleotide sequence ID" value="NZ_RJKM01000001.1"/>
</dbReference>
<feature type="domain" description="Ricin B lectin" evidence="4">
    <location>
        <begin position="288"/>
        <end position="423"/>
    </location>
</feature>
<gene>
    <name evidence="5" type="ORF">EDD40_1090</name>
</gene>
<dbReference type="InterPro" id="IPR001087">
    <property type="entry name" value="GDSL"/>
</dbReference>
<dbReference type="EMBL" id="RJKM01000001">
    <property type="protein sequence ID" value="ROP35835.1"/>
    <property type="molecule type" value="Genomic_DNA"/>
</dbReference>
<evidence type="ECO:0000313" key="6">
    <source>
        <dbReference type="Proteomes" id="UP000268727"/>
    </source>
</evidence>
<dbReference type="Pfam" id="PF14200">
    <property type="entry name" value="RicinB_lectin_2"/>
    <property type="match status" value="2"/>
</dbReference>
<dbReference type="SUPFAM" id="SSF50370">
    <property type="entry name" value="Ricin B-like lectins"/>
    <property type="match status" value="1"/>
</dbReference>
<evidence type="ECO:0000256" key="1">
    <source>
        <dbReference type="ARBA" id="ARBA00008668"/>
    </source>
</evidence>
<dbReference type="AlphaFoldDB" id="A0A3N1GZU5"/>
<organism evidence="5 6">
    <name type="scientific">Saccharothrix texasensis</name>
    <dbReference type="NCBI Taxonomy" id="103734"/>
    <lineage>
        <taxon>Bacteria</taxon>
        <taxon>Bacillati</taxon>
        <taxon>Actinomycetota</taxon>
        <taxon>Actinomycetes</taxon>
        <taxon>Pseudonocardiales</taxon>
        <taxon>Pseudonocardiaceae</taxon>
        <taxon>Saccharothrix</taxon>
    </lineage>
</organism>
<accession>A0A3N1GZU5</accession>
<dbReference type="InterPro" id="IPR000772">
    <property type="entry name" value="Ricin_B_lectin"/>
</dbReference>
<proteinExistence type="inferred from homology"/>
<reference evidence="5 6" key="1">
    <citation type="submission" date="2018-11" db="EMBL/GenBank/DDBJ databases">
        <title>Sequencing the genomes of 1000 actinobacteria strains.</title>
        <authorList>
            <person name="Klenk H.-P."/>
        </authorList>
    </citation>
    <scope>NUCLEOTIDE SEQUENCE [LARGE SCALE GENOMIC DNA]</scope>
    <source>
        <strain evidence="5 6">DSM 44231</strain>
    </source>
</reference>
<evidence type="ECO:0000313" key="5">
    <source>
        <dbReference type="EMBL" id="ROP35835.1"/>
    </source>
</evidence>
<comment type="caution">
    <text evidence="5">The sequence shown here is derived from an EMBL/GenBank/DDBJ whole genome shotgun (WGS) entry which is preliminary data.</text>
</comment>
<keyword evidence="2" id="KW-0378">Hydrolase</keyword>
<evidence type="ECO:0000259" key="4">
    <source>
        <dbReference type="SMART" id="SM00458"/>
    </source>
</evidence>
<keyword evidence="3" id="KW-0732">Signal</keyword>
<dbReference type="Proteomes" id="UP000268727">
    <property type="component" value="Unassembled WGS sequence"/>
</dbReference>
<dbReference type="PROSITE" id="PS50231">
    <property type="entry name" value="RICIN_B_LECTIN"/>
    <property type="match status" value="1"/>
</dbReference>
<comment type="similarity">
    <text evidence="1">Belongs to the 'GDSL' lipolytic enzyme family.</text>
</comment>
<dbReference type="SUPFAM" id="SSF52266">
    <property type="entry name" value="SGNH hydrolase"/>
    <property type="match status" value="1"/>
</dbReference>
<dbReference type="Gene3D" id="2.80.10.50">
    <property type="match status" value="1"/>
</dbReference>
<dbReference type="GO" id="GO:0016788">
    <property type="term" value="F:hydrolase activity, acting on ester bonds"/>
    <property type="evidence" value="ECO:0007669"/>
    <property type="project" value="InterPro"/>
</dbReference>